<dbReference type="EMBL" id="AP023300">
    <property type="protein sequence ID" value="BCI05230.1"/>
    <property type="molecule type" value="Genomic_DNA"/>
</dbReference>
<dbReference type="AlphaFoldDB" id="A0A8D4ZVM6"/>
<sequence>MKSYIYKSLTTLCKCADCQQFYLCVGHDVLNACYAFFNSTQARVPVLSVRFCRKNCP</sequence>
<dbReference type="EMBL" id="AP023313">
    <property type="protein sequence ID" value="BCI33872.1"/>
    <property type="molecule type" value="Genomic_DNA"/>
</dbReference>
<accession>A0A8D4ZVM6</accession>
<name>A0A8D4ZVM6_SALET</name>
<evidence type="ECO:0000313" key="2">
    <source>
        <dbReference type="EMBL" id="BCI19484.1"/>
    </source>
</evidence>
<reference evidence="1" key="1">
    <citation type="submission" date="2020-07" db="EMBL/GenBank/DDBJ databases">
        <title>complete genome sequences of Salmonella enterica subsp. enterica serovar 4,[5],12:i:- str. L-4445.</title>
        <authorList>
            <person name="Sekizuka T."/>
            <person name="Arai N."/>
            <person name="Akiba M."/>
            <person name="Kuroda M."/>
        </authorList>
    </citation>
    <scope>NUCLEOTIDE SEQUENCE</scope>
    <source>
        <strain evidence="1">L-4445</strain>
    </source>
</reference>
<reference evidence="3" key="3">
    <citation type="submission" date="2020-07" db="EMBL/GenBank/DDBJ databases">
        <title>complete genome sequences of Salmonella enterica subsp. enterica serovar 4,[5],12:i:- str. L-4596.</title>
        <authorList>
            <person name="Sekizuka T."/>
            <person name="Arai N."/>
            <person name="Akiba M."/>
            <person name="Kuroda M."/>
        </authorList>
    </citation>
    <scope>NUCLEOTIDE SEQUENCE</scope>
    <source>
        <strain evidence="3">L-4596</strain>
    </source>
</reference>
<organism evidence="1">
    <name type="scientific">Salmonella enterica subsp. enterica serovar 4,[5],12:i:-</name>
    <dbReference type="NCBI Taxonomy" id="440524"/>
    <lineage>
        <taxon>Bacteria</taxon>
        <taxon>Pseudomonadati</taxon>
        <taxon>Pseudomonadota</taxon>
        <taxon>Gammaproteobacteria</taxon>
        <taxon>Enterobacterales</taxon>
        <taxon>Enterobacteriaceae</taxon>
        <taxon>Salmonella</taxon>
    </lineage>
</organism>
<evidence type="ECO:0000313" key="1">
    <source>
        <dbReference type="EMBL" id="BCI05230.1"/>
    </source>
</evidence>
<dbReference type="EMBL" id="AP023311">
    <property type="protein sequence ID" value="BCI29033.1"/>
    <property type="molecule type" value="Genomic_DNA"/>
</dbReference>
<reference evidence="4" key="4">
    <citation type="submission" date="2020-07" db="EMBL/GenBank/DDBJ databases">
        <title>complete genome sequences of Salmonella enterica subsp. enterica serovar 4,[5],12:i:- str. L-4605.</title>
        <authorList>
            <person name="Sekizuka T."/>
            <person name="Arai N."/>
            <person name="Akiba M."/>
            <person name="Kuroda M."/>
        </authorList>
    </citation>
    <scope>NUCLEOTIDE SEQUENCE</scope>
    <source>
        <strain evidence="4">L-4605</strain>
    </source>
</reference>
<reference evidence="2" key="2">
    <citation type="submission" date="2020-07" db="EMBL/GenBank/DDBJ databases">
        <title>complete genome sequences of Salmonella enterica subsp. enterica serovar 4,[5],12:i:- str. L-4567.</title>
        <authorList>
            <person name="Sekizuka T."/>
            <person name="Arai N."/>
            <person name="Akiba M."/>
            <person name="Kuroda M."/>
        </authorList>
    </citation>
    <scope>NUCLEOTIDE SEQUENCE</scope>
    <source>
        <strain evidence="2">L-4567</strain>
    </source>
</reference>
<evidence type="ECO:0000313" key="3">
    <source>
        <dbReference type="EMBL" id="BCI29033.1"/>
    </source>
</evidence>
<protein>
    <submittedName>
        <fullName evidence="1">Uncharacterized protein</fullName>
    </submittedName>
</protein>
<evidence type="ECO:0000313" key="4">
    <source>
        <dbReference type="EMBL" id="BCI33872.1"/>
    </source>
</evidence>
<gene>
    <name evidence="1" type="ORF">SEL4445_41770</name>
    <name evidence="2" type="ORF">SEL4567_41770</name>
    <name evidence="3" type="ORF">SEL4596_41750</name>
    <name evidence="4" type="ORF">SEL4605_41690</name>
</gene>
<dbReference type="EMBL" id="AP023306">
    <property type="protein sequence ID" value="BCI19484.1"/>
    <property type="molecule type" value="Genomic_DNA"/>
</dbReference>
<proteinExistence type="predicted"/>